<comment type="similarity">
    <text evidence="2 6">Belongs to the peptidase S54 family.</text>
</comment>
<feature type="transmembrane region" description="Helical" evidence="6">
    <location>
        <begin position="41"/>
        <end position="59"/>
    </location>
</feature>
<organism evidence="8 9">
    <name type="scientific">Trifolium pratense</name>
    <name type="common">Red clover</name>
    <dbReference type="NCBI Taxonomy" id="57577"/>
    <lineage>
        <taxon>Eukaryota</taxon>
        <taxon>Viridiplantae</taxon>
        <taxon>Streptophyta</taxon>
        <taxon>Embryophyta</taxon>
        <taxon>Tracheophyta</taxon>
        <taxon>Spermatophyta</taxon>
        <taxon>Magnoliopsida</taxon>
        <taxon>eudicotyledons</taxon>
        <taxon>Gunneridae</taxon>
        <taxon>Pentapetalae</taxon>
        <taxon>rosids</taxon>
        <taxon>fabids</taxon>
        <taxon>Fabales</taxon>
        <taxon>Fabaceae</taxon>
        <taxon>Papilionoideae</taxon>
        <taxon>50 kb inversion clade</taxon>
        <taxon>NPAAA clade</taxon>
        <taxon>Hologalegina</taxon>
        <taxon>IRL clade</taxon>
        <taxon>Trifolieae</taxon>
        <taxon>Trifolium</taxon>
    </lineage>
</organism>
<evidence type="ECO:0000256" key="3">
    <source>
        <dbReference type="ARBA" id="ARBA00022692"/>
    </source>
</evidence>
<dbReference type="GO" id="GO:0016020">
    <property type="term" value="C:membrane"/>
    <property type="evidence" value="ECO:0007669"/>
    <property type="project" value="UniProtKB-SubCell"/>
</dbReference>
<dbReference type="AlphaFoldDB" id="A0A2K3KXF4"/>
<feature type="non-terminal residue" evidence="8">
    <location>
        <position position="123"/>
    </location>
</feature>
<comment type="caution">
    <text evidence="6">Lacks conserved residue(s) required for the propagation of feature annotation.</text>
</comment>
<feature type="domain" description="Peptidase S54 rhomboid" evidence="7">
    <location>
        <begin position="1"/>
        <end position="59"/>
    </location>
</feature>
<comment type="catalytic activity">
    <reaction evidence="6">
        <text>Cleaves type-1 transmembrane domains using a catalytic dyad composed of serine and histidine that are contributed by different transmembrane domains.</text>
        <dbReference type="EC" id="3.4.21.105"/>
    </reaction>
</comment>
<evidence type="ECO:0000256" key="4">
    <source>
        <dbReference type="ARBA" id="ARBA00022989"/>
    </source>
</evidence>
<dbReference type="EC" id="3.4.21.105" evidence="6"/>
<gene>
    <name evidence="8" type="ORF">L195_g057923</name>
</gene>
<keyword evidence="5 6" id="KW-0472">Membrane</keyword>
<evidence type="ECO:0000256" key="5">
    <source>
        <dbReference type="ARBA" id="ARBA00023136"/>
    </source>
</evidence>
<evidence type="ECO:0000259" key="7">
    <source>
        <dbReference type="Pfam" id="PF01694"/>
    </source>
</evidence>
<accession>A0A2K3KXF4</accession>
<dbReference type="InterPro" id="IPR022764">
    <property type="entry name" value="Peptidase_S54_rhomboid_dom"/>
</dbReference>
<evidence type="ECO:0000256" key="6">
    <source>
        <dbReference type="RuleBase" id="RU362115"/>
    </source>
</evidence>
<evidence type="ECO:0000256" key="2">
    <source>
        <dbReference type="ARBA" id="ARBA00009045"/>
    </source>
</evidence>
<reference evidence="8 9" key="2">
    <citation type="journal article" date="2017" name="Front. Plant Sci.">
        <title>Gene Classification and Mining of Molecular Markers Useful in Red Clover (Trifolium pratense) Breeding.</title>
        <authorList>
            <person name="Istvanek J."/>
            <person name="Dluhosova J."/>
            <person name="Dluhos P."/>
            <person name="Patkova L."/>
            <person name="Nedelnik J."/>
            <person name="Repkova J."/>
        </authorList>
    </citation>
    <scope>NUCLEOTIDE SEQUENCE [LARGE SCALE GENOMIC DNA]</scope>
    <source>
        <strain evidence="9">cv. Tatra</strain>
        <tissue evidence="8">Young leaves</tissue>
    </source>
</reference>
<keyword evidence="3 6" id="KW-0812">Transmembrane</keyword>
<evidence type="ECO:0000313" key="8">
    <source>
        <dbReference type="EMBL" id="PNX70967.1"/>
    </source>
</evidence>
<comment type="caution">
    <text evidence="8">The sequence shown here is derived from an EMBL/GenBank/DDBJ whole genome shotgun (WGS) entry which is preliminary data.</text>
</comment>
<dbReference type="SUPFAM" id="SSF144091">
    <property type="entry name" value="Rhomboid-like"/>
    <property type="match status" value="1"/>
</dbReference>
<comment type="function">
    <text evidence="6">Serine protease involved in intramembrane proteolysis.</text>
</comment>
<name>A0A2K3KXF4_TRIPR</name>
<keyword evidence="4 6" id="KW-1133">Transmembrane helix</keyword>
<dbReference type="STRING" id="57577.A0A2K3KXF4"/>
<evidence type="ECO:0000256" key="1">
    <source>
        <dbReference type="ARBA" id="ARBA00004141"/>
    </source>
</evidence>
<feature type="transmembrane region" description="Helical" evidence="6">
    <location>
        <begin position="86"/>
        <end position="108"/>
    </location>
</feature>
<dbReference type="GO" id="GO:0004252">
    <property type="term" value="F:serine-type endopeptidase activity"/>
    <property type="evidence" value="ECO:0007669"/>
    <property type="project" value="InterPro"/>
</dbReference>
<dbReference type="PANTHER" id="PTHR22936:SF86">
    <property type="entry name" value="RHOMBOID-LIKE PROTEIN 3"/>
    <property type="match status" value="1"/>
</dbReference>
<dbReference type="Pfam" id="PF01694">
    <property type="entry name" value="Rhomboid"/>
    <property type="match status" value="1"/>
</dbReference>
<reference evidence="8 9" key="1">
    <citation type="journal article" date="2014" name="Am. J. Bot.">
        <title>Genome assembly and annotation for red clover (Trifolium pratense; Fabaceae).</title>
        <authorList>
            <person name="Istvanek J."/>
            <person name="Jaros M."/>
            <person name="Krenek A."/>
            <person name="Repkova J."/>
        </authorList>
    </citation>
    <scope>NUCLEOTIDE SEQUENCE [LARGE SCALE GENOMIC DNA]</scope>
    <source>
        <strain evidence="9">cv. Tatra</strain>
        <tissue evidence="8">Young leaves</tissue>
    </source>
</reference>
<feature type="transmembrane region" description="Helical" evidence="6">
    <location>
        <begin position="16"/>
        <end position="35"/>
    </location>
</feature>
<dbReference type="Proteomes" id="UP000236291">
    <property type="component" value="Unassembled WGS sequence"/>
</dbReference>
<dbReference type="InterPro" id="IPR035952">
    <property type="entry name" value="Rhomboid-like_sf"/>
</dbReference>
<dbReference type="PANTHER" id="PTHR22936">
    <property type="entry name" value="RHOMBOID-RELATED"/>
    <property type="match status" value="1"/>
</dbReference>
<dbReference type="InterPro" id="IPR002610">
    <property type="entry name" value="Peptidase_S54_rhomboid-like"/>
</dbReference>
<keyword evidence="6" id="KW-0720">Serine protease</keyword>
<keyword evidence="6" id="KW-0645">Protease</keyword>
<proteinExistence type="inferred from homology"/>
<sequence>MLSEVITNWTLHSNKVITLVQLLVISVANLVVGIFPHADNMVHIGGLLVGILAGFILLPHPQYGELEPRHIHAGVRQKSKYRAYQLLLGIISLVLLITGLSIALVTLFRGGNVHDYCKWCHYL</sequence>
<comment type="subcellular location">
    <subcellularLocation>
        <location evidence="1 6">Membrane</location>
        <topology evidence="1 6">Multi-pass membrane protein</topology>
    </subcellularLocation>
</comment>
<dbReference type="GO" id="GO:0006508">
    <property type="term" value="P:proteolysis"/>
    <property type="evidence" value="ECO:0007669"/>
    <property type="project" value="UniProtKB-KW"/>
</dbReference>
<keyword evidence="6" id="KW-0378">Hydrolase</keyword>
<protein>
    <recommendedName>
        <fullName evidence="6">RHOMBOID-like protein</fullName>
        <ecNumber evidence="6">3.4.21.105</ecNumber>
    </recommendedName>
</protein>
<evidence type="ECO:0000313" key="9">
    <source>
        <dbReference type="Proteomes" id="UP000236291"/>
    </source>
</evidence>
<dbReference type="EMBL" id="ASHM01117428">
    <property type="protein sequence ID" value="PNX70967.1"/>
    <property type="molecule type" value="Genomic_DNA"/>
</dbReference>